<organism evidence="1">
    <name type="scientific">virus sp. ct5rm7</name>
    <dbReference type="NCBI Taxonomy" id="2827298"/>
    <lineage>
        <taxon>Viruses</taxon>
    </lineage>
</organism>
<accession>A0A8S5RGH5</accession>
<dbReference type="EMBL" id="BK059103">
    <property type="protein sequence ID" value="DAE30267.1"/>
    <property type="molecule type" value="Genomic_DNA"/>
</dbReference>
<reference evidence="1" key="1">
    <citation type="journal article" date="2021" name="Proc. Natl. Acad. Sci. U.S.A.">
        <title>A Catalog of Tens of Thousands of Viruses from Human Metagenomes Reveals Hidden Associations with Chronic Diseases.</title>
        <authorList>
            <person name="Tisza M.J."/>
            <person name="Buck C.B."/>
        </authorList>
    </citation>
    <scope>NUCLEOTIDE SEQUENCE</scope>
    <source>
        <strain evidence="1">Ct5rm7</strain>
    </source>
</reference>
<protein>
    <submittedName>
        <fullName evidence="1">Uncharacterized protein</fullName>
    </submittedName>
</protein>
<name>A0A8S5RGH5_9VIRU</name>
<evidence type="ECO:0000313" key="1">
    <source>
        <dbReference type="EMBL" id="DAE30267.1"/>
    </source>
</evidence>
<sequence length="29" mass="3505">MVIIRKKSYLPYCHPLKPSTFPKQSQWDI</sequence>
<proteinExistence type="predicted"/>